<keyword evidence="1" id="KW-0805">Transcription regulation</keyword>
<dbReference type="EMBL" id="JAUTBL010000001">
    <property type="protein sequence ID" value="MDQ1182976.1"/>
    <property type="molecule type" value="Genomic_DNA"/>
</dbReference>
<evidence type="ECO:0000256" key="1">
    <source>
        <dbReference type="ARBA" id="ARBA00023015"/>
    </source>
</evidence>
<dbReference type="InterPro" id="IPR000792">
    <property type="entry name" value="Tscrpt_reg_LuxR_C"/>
</dbReference>
<dbReference type="InterPro" id="IPR016032">
    <property type="entry name" value="Sig_transdc_resp-reg_C-effctor"/>
</dbReference>
<dbReference type="PROSITE" id="PS00622">
    <property type="entry name" value="HTH_LUXR_1"/>
    <property type="match status" value="1"/>
</dbReference>
<sequence>MLLHRWKVPCASFSRAQVFIDNQFEQSAKGIVFLKKGIGFCRAVIYLLIVMLLPRTQLCRRITSESAGVVFLRAPAGAGKSILLEMLATQFDAPVCRSLQPRGDDVARGCLLWDVPVSARAVRMPAGPLEDLRFLVIACRPEQRISGLARQILHLRSVTIGPDDLSLGKEEAEYLPPEQRRAALDDYAGWPAFLPLAQQPDEALCVDYLRENYLSHLSPSQTVELCFWLESPSAELKAEWAELLPPFLTRHPEDHPLLIHRLTRAARERLDTLKAGSAVMEVATAFERASNSLAAMAMLLDRGYETQAAQILERAHGRELIYRSSIDRFREIIMRFSQDMIATNETVLFAVTRALLKQGELQRVRHLVSKSLGSDYLDPLKVLARDSRFSFAAQTFRLNLMIAEDLTPNDAMIARFGEFMADYPLDNYRQRAAYYNALLEFEIRRRNFREAEAAAARALIYFGKMGGQPLLEFFIHLHQIVLRLMSGDVLLARRAAQEARAQLEQVPHDAAQEFRMLRLAEACLAYEAGKPRDLLHFVEQEFEDFAAAEIWPSLMQFALFYASQVLIDHFPMTVRPGFLDGLWIHLSEGLQFHAMMEIRTAIAYQNANRWADAAATLSAIRMPMGRNWVESAHEDLSRLARRDEIAYVMAWLRDAVHLSTPRAYLSRQIDAMIANPKVTNREKVALKIWQSYAAHQRRDNVSARAHILTALESATRLGCRGVLSEERLFLAPLLNNRRIRSFIETSSDVRTALTIFADSVNSPKARALQGGLSQREAQMLQLLASGMSNKKIAQTLNISEVTVKFHLGNLFRKLDCNRRSEAIQAAKALNWL</sequence>
<keyword evidence="3" id="KW-0804">Transcription</keyword>
<dbReference type="Gene3D" id="1.10.10.10">
    <property type="entry name" value="Winged helix-like DNA-binding domain superfamily/Winged helix DNA-binding domain"/>
    <property type="match status" value="1"/>
</dbReference>
<dbReference type="PROSITE" id="PS50043">
    <property type="entry name" value="HTH_LUXR_2"/>
    <property type="match status" value="1"/>
</dbReference>
<feature type="domain" description="HTH luxR-type" evidence="4">
    <location>
        <begin position="765"/>
        <end position="830"/>
    </location>
</feature>
<evidence type="ECO:0000313" key="5">
    <source>
        <dbReference type="EMBL" id="MDQ1182976.1"/>
    </source>
</evidence>
<evidence type="ECO:0000259" key="4">
    <source>
        <dbReference type="PROSITE" id="PS50043"/>
    </source>
</evidence>
<protein>
    <submittedName>
        <fullName evidence="5">DNA-binding CsgD family transcriptional regulator</fullName>
    </submittedName>
</protein>
<dbReference type="CDD" id="cd06170">
    <property type="entry name" value="LuxR_C_like"/>
    <property type="match status" value="1"/>
</dbReference>
<dbReference type="SUPFAM" id="SSF46894">
    <property type="entry name" value="C-terminal effector domain of the bipartite response regulators"/>
    <property type="match status" value="1"/>
</dbReference>
<dbReference type="Proteomes" id="UP001224781">
    <property type="component" value="Unassembled WGS sequence"/>
</dbReference>
<dbReference type="SMART" id="SM00421">
    <property type="entry name" value="HTH_LUXR"/>
    <property type="match status" value="1"/>
</dbReference>
<gene>
    <name evidence="5" type="ORF">QE408_000098</name>
</gene>
<dbReference type="PANTHER" id="PTHR44688">
    <property type="entry name" value="DNA-BINDING TRANSCRIPTIONAL ACTIVATOR DEVR_DOSR"/>
    <property type="match status" value="1"/>
</dbReference>
<organism evidence="5 6">
    <name type="scientific">Agrobacterium larrymoorei</name>
    <dbReference type="NCBI Taxonomy" id="160699"/>
    <lineage>
        <taxon>Bacteria</taxon>
        <taxon>Pseudomonadati</taxon>
        <taxon>Pseudomonadota</taxon>
        <taxon>Alphaproteobacteria</taxon>
        <taxon>Hyphomicrobiales</taxon>
        <taxon>Rhizobiaceae</taxon>
        <taxon>Rhizobium/Agrobacterium group</taxon>
        <taxon>Agrobacterium</taxon>
    </lineage>
</organism>
<dbReference type="GO" id="GO:0003677">
    <property type="term" value="F:DNA binding"/>
    <property type="evidence" value="ECO:0007669"/>
    <property type="project" value="UniProtKB-KW"/>
</dbReference>
<accession>A0ABU0UDG6</accession>
<dbReference type="PRINTS" id="PR00038">
    <property type="entry name" value="HTHLUXR"/>
</dbReference>
<reference evidence="5 6" key="1">
    <citation type="submission" date="2023-07" db="EMBL/GenBank/DDBJ databases">
        <title>Functional and genomic diversity of the sorghum phyllosphere microbiome.</title>
        <authorList>
            <person name="Shade A."/>
        </authorList>
    </citation>
    <scope>NUCLEOTIDE SEQUENCE [LARGE SCALE GENOMIC DNA]</scope>
    <source>
        <strain evidence="5 6">SORGH_AS_1126</strain>
    </source>
</reference>
<name>A0ABU0UDG6_9HYPH</name>
<proteinExistence type="predicted"/>
<keyword evidence="2 5" id="KW-0238">DNA-binding</keyword>
<evidence type="ECO:0000256" key="3">
    <source>
        <dbReference type="ARBA" id="ARBA00023163"/>
    </source>
</evidence>
<dbReference type="InterPro" id="IPR036388">
    <property type="entry name" value="WH-like_DNA-bd_sf"/>
</dbReference>
<evidence type="ECO:0000256" key="2">
    <source>
        <dbReference type="ARBA" id="ARBA00023125"/>
    </source>
</evidence>
<evidence type="ECO:0000313" key="6">
    <source>
        <dbReference type="Proteomes" id="UP001224781"/>
    </source>
</evidence>
<keyword evidence="6" id="KW-1185">Reference proteome</keyword>
<dbReference type="Pfam" id="PF00196">
    <property type="entry name" value="GerE"/>
    <property type="match status" value="1"/>
</dbReference>
<comment type="caution">
    <text evidence="5">The sequence shown here is derived from an EMBL/GenBank/DDBJ whole genome shotgun (WGS) entry which is preliminary data.</text>
</comment>
<dbReference type="PANTHER" id="PTHR44688:SF16">
    <property type="entry name" value="DNA-BINDING TRANSCRIPTIONAL ACTIVATOR DEVR_DOSR"/>
    <property type="match status" value="1"/>
</dbReference>